<sequence>MVFEELCEVCGRYTQIKFCKIRNIKVCYECCINCNKRNNCEARVWFKPLIPSKTLRGEKGQIRI</sequence>
<accession>A0A6A9QU42</accession>
<reference evidence="1 2" key="1">
    <citation type="submission" date="2019-10" db="EMBL/GenBank/DDBJ databases">
        <title>Sequencing and Assembly of Multiple Reported Metal-Biooxidizing Members of the Extremely Thermoacidophilic Archaeal Family Sulfolobaceae.</title>
        <authorList>
            <person name="Counts J.A."/>
            <person name="Kelly R.M."/>
        </authorList>
    </citation>
    <scope>NUCLEOTIDE SEQUENCE [LARGE SCALE GENOMIC DNA]</scope>
    <source>
        <strain evidence="1 2">DSM 6482</strain>
    </source>
</reference>
<name>A0A6A9QU42_SULME</name>
<gene>
    <name evidence="1" type="ORF">GC250_04165</name>
</gene>
<keyword evidence="2" id="KW-1185">Reference proteome</keyword>
<dbReference type="EMBL" id="WGGD01000005">
    <property type="protein sequence ID" value="MUN28652.1"/>
    <property type="molecule type" value="Genomic_DNA"/>
</dbReference>
<dbReference type="Proteomes" id="UP000470772">
    <property type="component" value="Unassembled WGS sequence"/>
</dbReference>
<evidence type="ECO:0000313" key="1">
    <source>
        <dbReference type="EMBL" id="MUN28652.1"/>
    </source>
</evidence>
<organism evidence="1 2">
    <name type="scientific">Sulfuracidifex metallicus DSM 6482 = JCM 9184</name>
    <dbReference type="NCBI Taxonomy" id="523847"/>
    <lineage>
        <taxon>Archaea</taxon>
        <taxon>Thermoproteota</taxon>
        <taxon>Thermoprotei</taxon>
        <taxon>Sulfolobales</taxon>
        <taxon>Sulfolobaceae</taxon>
        <taxon>Sulfuracidifex</taxon>
    </lineage>
</organism>
<comment type="caution">
    <text evidence="1">The sequence shown here is derived from an EMBL/GenBank/DDBJ whole genome shotgun (WGS) entry which is preliminary data.</text>
</comment>
<evidence type="ECO:0000313" key="2">
    <source>
        <dbReference type="Proteomes" id="UP000470772"/>
    </source>
</evidence>
<proteinExistence type="predicted"/>
<protein>
    <submittedName>
        <fullName evidence="1">Uncharacterized protein</fullName>
    </submittedName>
</protein>
<dbReference type="AlphaFoldDB" id="A0A6A9QU42"/>